<gene>
    <name evidence="1" type="ORF">M9H77_05109</name>
</gene>
<name>A0ACC0CG50_CATRO</name>
<comment type="caution">
    <text evidence="1">The sequence shown here is derived from an EMBL/GenBank/DDBJ whole genome shotgun (WGS) entry which is preliminary data.</text>
</comment>
<accession>A0ACC0CG50</accession>
<evidence type="ECO:0000313" key="2">
    <source>
        <dbReference type="Proteomes" id="UP001060085"/>
    </source>
</evidence>
<protein>
    <submittedName>
        <fullName evidence="1">Uncharacterized protein</fullName>
    </submittedName>
</protein>
<keyword evidence="2" id="KW-1185">Reference proteome</keyword>
<reference evidence="2" key="1">
    <citation type="journal article" date="2023" name="Nat. Plants">
        <title>Single-cell RNA sequencing provides a high-resolution roadmap for understanding the multicellular compartmentation of specialized metabolism.</title>
        <authorList>
            <person name="Sun S."/>
            <person name="Shen X."/>
            <person name="Li Y."/>
            <person name="Li Y."/>
            <person name="Wang S."/>
            <person name="Li R."/>
            <person name="Zhang H."/>
            <person name="Shen G."/>
            <person name="Guo B."/>
            <person name="Wei J."/>
            <person name="Xu J."/>
            <person name="St-Pierre B."/>
            <person name="Chen S."/>
            <person name="Sun C."/>
        </authorList>
    </citation>
    <scope>NUCLEOTIDE SEQUENCE [LARGE SCALE GENOMIC DNA]</scope>
</reference>
<organism evidence="1 2">
    <name type="scientific">Catharanthus roseus</name>
    <name type="common">Madagascar periwinkle</name>
    <name type="synonym">Vinca rosea</name>
    <dbReference type="NCBI Taxonomy" id="4058"/>
    <lineage>
        <taxon>Eukaryota</taxon>
        <taxon>Viridiplantae</taxon>
        <taxon>Streptophyta</taxon>
        <taxon>Embryophyta</taxon>
        <taxon>Tracheophyta</taxon>
        <taxon>Spermatophyta</taxon>
        <taxon>Magnoliopsida</taxon>
        <taxon>eudicotyledons</taxon>
        <taxon>Gunneridae</taxon>
        <taxon>Pentapetalae</taxon>
        <taxon>asterids</taxon>
        <taxon>lamiids</taxon>
        <taxon>Gentianales</taxon>
        <taxon>Apocynaceae</taxon>
        <taxon>Rauvolfioideae</taxon>
        <taxon>Vinceae</taxon>
        <taxon>Catharanthinae</taxon>
        <taxon>Catharanthus</taxon>
    </lineage>
</organism>
<dbReference type="Proteomes" id="UP001060085">
    <property type="component" value="Linkage Group LG01"/>
</dbReference>
<sequence>MNLTCKVHNKRGHDSKSCFQVIRYPEYNHGDSKHGTNKGKGCGSDGFKRGRGHNGQHQHGWASAVTNGNGLLGAALIGAALVGAAMTAAGTGQPQITQE</sequence>
<proteinExistence type="predicted"/>
<dbReference type="EMBL" id="CM044701">
    <property type="protein sequence ID" value="KAI5683881.1"/>
    <property type="molecule type" value="Genomic_DNA"/>
</dbReference>
<evidence type="ECO:0000313" key="1">
    <source>
        <dbReference type="EMBL" id="KAI5683881.1"/>
    </source>
</evidence>